<dbReference type="RefSeq" id="WP_219964136.1">
    <property type="nucleotide sequence ID" value="NZ_JAGFNZ010000001.1"/>
</dbReference>
<keyword evidence="6" id="KW-1185">Reference proteome</keyword>
<dbReference type="PANTHER" id="PTHR34135:SF2">
    <property type="entry name" value="LYSOZYME"/>
    <property type="match status" value="1"/>
</dbReference>
<dbReference type="Gene3D" id="3.20.20.80">
    <property type="entry name" value="Glycosidases"/>
    <property type="match status" value="1"/>
</dbReference>
<keyword evidence="3" id="KW-0326">Glycosidase</keyword>
<accession>A0ABS7DKD1</accession>
<dbReference type="SUPFAM" id="SSF49373">
    <property type="entry name" value="Invasin/intimin cell-adhesion fragments"/>
    <property type="match status" value="1"/>
</dbReference>
<dbReference type="PROSITE" id="PS51904">
    <property type="entry name" value="GLYCOSYL_HYDROL_F25_2"/>
    <property type="match status" value="1"/>
</dbReference>
<dbReference type="GO" id="GO:0016787">
    <property type="term" value="F:hydrolase activity"/>
    <property type="evidence" value="ECO:0007669"/>
    <property type="project" value="UniProtKB-KW"/>
</dbReference>
<evidence type="ECO:0000256" key="4">
    <source>
        <dbReference type="SAM" id="SignalP"/>
    </source>
</evidence>
<dbReference type="InterPro" id="IPR002053">
    <property type="entry name" value="Glyco_hydro_25"/>
</dbReference>
<evidence type="ECO:0000256" key="1">
    <source>
        <dbReference type="ARBA" id="ARBA00010646"/>
    </source>
</evidence>
<dbReference type="CDD" id="cd06414">
    <property type="entry name" value="GH25_LytC-like"/>
    <property type="match status" value="1"/>
</dbReference>
<keyword evidence="4" id="KW-0732">Signal</keyword>
<dbReference type="InterPro" id="IPR017853">
    <property type="entry name" value="GH"/>
</dbReference>
<dbReference type="InterPro" id="IPR018077">
    <property type="entry name" value="Glyco_hydro_fam25_subgr"/>
</dbReference>
<dbReference type="InterPro" id="IPR008964">
    <property type="entry name" value="Invasin/intimin_cell_adhesion"/>
</dbReference>
<dbReference type="EMBL" id="JAGFNZ010000001">
    <property type="protein sequence ID" value="MBW7571750.1"/>
    <property type="molecule type" value="Genomic_DNA"/>
</dbReference>
<feature type="chain" id="PRO_5047291626" evidence="4">
    <location>
        <begin position="26"/>
        <end position="491"/>
    </location>
</feature>
<feature type="signal peptide" evidence="4">
    <location>
        <begin position="1"/>
        <end position="25"/>
    </location>
</feature>
<dbReference type="Pfam" id="PF01183">
    <property type="entry name" value="Glyco_hydro_25"/>
    <property type="match status" value="1"/>
</dbReference>
<evidence type="ECO:0000313" key="6">
    <source>
        <dbReference type="Proteomes" id="UP000719942"/>
    </source>
</evidence>
<reference evidence="5 6" key="1">
    <citation type="submission" date="2021-03" db="EMBL/GenBank/DDBJ databases">
        <title>Caproiciproducens sp. nov. isolated from feces of cow.</title>
        <authorList>
            <person name="Choi J.-Y."/>
        </authorList>
    </citation>
    <scope>NUCLEOTIDE SEQUENCE [LARGE SCALE GENOMIC DNA]</scope>
    <source>
        <strain evidence="5 6">AGMB10547</strain>
    </source>
</reference>
<dbReference type="PANTHER" id="PTHR34135">
    <property type="entry name" value="LYSOZYME"/>
    <property type="match status" value="1"/>
</dbReference>
<dbReference type="SMART" id="SM00641">
    <property type="entry name" value="Glyco_25"/>
    <property type="match status" value="1"/>
</dbReference>
<protein>
    <submittedName>
        <fullName evidence="5">Glycosyl hydrolase family 25</fullName>
    </submittedName>
</protein>
<organism evidence="5 6">
    <name type="scientific">Caproiciproducens faecalis</name>
    <dbReference type="NCBI Taxonomy" id="2820301"/>
    <lineage>
        <taxon>Bacteria</taxon>
        <taxon>Bacillati</taxon>
        <taxon>Bacillota</taxon>
        <taxon>Clostridia</taxon>
        <taxon>Eubacteriales</taxon>
        <taxon>Acutalibacteraceae</taxon>
        <taxon>Caproiciproducens</taxon>
    </lineage>
</organism>
<dbReference type="Gene3D" id="2.60.40.1080">
    <property type="match status" value="1"/>
</dbReference>
<comment type="similarity">
    <text evidence="1">Belongs to the glycosyl hydrolase 25 family.</text>
</comment>
<evidence type="ECO:0000256" key="2">
    <source>
        <dbReference type="ARBA" id="ARBA00022801"/>
    </source>
</evidence>
<name>A0ABS7DKD1_9FIRM</name>
<evidence type="ECO:0000256" key="3">
    <source>
        <dbReference type="ARBA" id="ARBA00023295"/>
    </source>
</evidence>
<sequence>MKRKLVSLVLALAMIASLCTTAAYATDTSTITSAPMTLDSTKLALRIGESASLTASVMGCIMSDAVLTSSDPNVATVMGNTVTGAGLGRAVVTATTSDGQTATCNVHVVLKGIDVSAWQGNINWSSVKSSGVDFAIIRTGYGSEMWDQQTDAYFNANYSGATANGIKVGVYHFSYATTVAAAAEEARMCLSILNGRKLDYPVFYDIEDSTQRVLSRELLSSIAQTFCSAIESAGYKAGIYSSPSIYNSNLASSILDPYDKWVAHWGVDVAKYSNPYTMWQYGSATVPGISGAVDQNYSYVDYSSVNQPTTPVEDPSQVSPDTTFKSDTTYPYNFGSNSSYIYKITTNSASRPTAVSSNPSSVSVAFYQKTTGGYLYKITNVNQGAAEITTTLGSLSASFTANGKANGVISDTTHPFTIKRGATYQFKFTPNGTSATPVFTTGNGSVLKPVLTQKVGSSYYYKISGVSAGCTGVYSTLPGQQAVRQCVITVA</sequence>
<evidence type="ECO:0000313" key="5">
    <source>
        <dbReference type="EMBL" id="MBW7571750.1"/>
    </source>
</evidence>
<gene>
    <name evidence="5" type="ORF">J5W02_02885</name>
</gene>
<comment type="caution">
    <text evidence="5">The sequence shown here is derived from an EMBL/GenBank/DDBJ whole genome shotgun (WGS) entry which is preliminary data.</text>
</comment>
<keyword evidence="2 5" id="KW-0378">Hydrolase</keyword>
<dbReference type="Proteomes" id="UP000719942">
    <property type="component" value="Unassembled WGS sequence"/>
</dbReference>
<proteinExistence type="inferred from homology"/>
<dbReference type="SUPFAM" id="SSF51445">
    <property type="entry name" value="(Trans)glycosidases"/>
    <property type="match status" value="1"/>
</dbReference>